<dbReference type="GO" id="GO:0008270">
    <property type="term" value="F:zinc ion binding"/>
    <property type="evidence" value="ECO:0007669"/>
    <property type="project" value="UniProtKB-KW"/>
</dbReference>
<feature type="domain" description="C2H2-type" evidence="7">
    <location>
        <begin position="442"/>
        <end position="470"/>
    </location>
</feature>
<reference evidence="8 9" key="1">
    <citation type="journal article" date="2017" name="Curr. Biol.">
        <title>Genome architecture and evolution of a unichromosomal asexual nematode.</title>
        <authorList>
            <person name="Fradin H."/>
            <person name="Zegar C."/>
            <person name="Gutwein M."/>
            <person name="Lucas J."/>
            <person name="Kovtun M."/>
            <person name="Corcoran D."/>
            <person name="Baugh L.R."/>
            <person name="Kiontke K."/>
            <person name="Gunsalus K."/>
            <person name="Fitch D.H."/>
            <person name="Piano F."/>
        </authorList>
    </citation>
    <scope>NUCLEOTIDE SEQUENCE [LARGE SCALE GENOMIC DNA]</scope>
    <source>
        <strain evidence="8">PF1309</strain>
    </source>
</reference>
<feature type="compositionally biased region" description="Acidic residues" evidence="6">
    <location>
        <begin position="828"/>
        <end position="854"/>
    </location>
</feature>
<evidence type="ECO:0000313" key="8">
    <source>
        <dbReference type="EMBL" id="PAV68983.1"/>
    </source>
</evidence>
<feature type="compositionally biased region" description="Basic and acidic residues" evidence="6">
    <location>
        <begin position="735"/>
        <end position="752"/>
    </location>
</feature>
<comment type="caution">
    <text evidence="8">The sequence shown here is derived from an EMBL/GenBank/DDBJ whole genome shotgun (WGS) entry which is preliminary data.</text>
</comment>
<dbReference type="PANTHER" id="PTHR24409">
    <property type="entry name" value="ZINC FINGER PROTEIN 142"/>
    <property type="match status" value="1"/>
</dbReference>
<keyword evidence="9" id="KW-1185">Reference proteome</keyword>
<feature type="compositionally biased region" description="Basic and acidic residues" evidence="6">
    <location>
        <begin position="340"/>
        <end position="358"/>
    </location>
</feature>
<dbReference type="SMART" id="SM00355">
    <property type="entry name" value="ZnF_C2H2"/>
    <property type="match status" value="4"/>
</dbReference>
<evidence type="ECO:0000256" key="4">
    <source>
        <dbReference type="ARBA" id="ARBA00022833"/>
    </source>
</evidence>
<evidence type="ECO:0000256" key="2">
    <source>
        <dbReference type="ARBA" id="ARBA00022737"/>
    </source>
</evidence>
<evidence type="ECO:0000259" key="7">
    <source>
        <dbReference type="PROSITE" id="PS50157"/>
    </source>
</evidence>
<evidence type="ECO:0000313" key="9">
    <source>
        <dbReference type="Proteomes" id="UP000218231"/>
    </source>
</evidence>
<protein>
    <recommendedName>
        <fullName evidence="7">C2H2-type domain-containing protein</fullName>
    </recommendedName>
</protein>
<feature type="region of interest" description="Disordered" evidence="6">
    <location>
        <begin position="105"/>
        <end position="163"/>
    </location>
</feature>
<evidence type="ECO:0000256" key="3">
    <source>
        <dbReference type="ARBA" id="ARBA00022771"/>
    </source>
</evidence>
<feature type="compositionally biased region" description="Polar residues" evidence="6">
    <location>
        <begin position="127"/>
        <end position="143"/>
    </location>
</feature>
<name>A0A2A2K540_9BILA</name>
<sequence length="854" mass="97587">MIILHVKTVRTLAGEIVKILMSNKIVEVCSGTSMIDMMRQCFDINLRGEMPHSDDDLFVIAKVASDQQVLSVMEPLSQLANTTISIYTRPSDIVPARYQVANQTALPPKGAAPKGLSPREEIIPSTPDGSISITNTTASTVGLQDTIKREESDEDEDSGRNYSDLKKYHEEDYLYLPNDEDEAYRKAMEDVERRYAVNNEMFVGGNYACRKCHLVLGGTDREESELENQIILAKEHILNEHLFFRRYKCGDGNCITRNFAWRDLSFLRDHIANVHEQECDIMDFWNTSSDLELEKTCLECFPHMFTKGTFLKMDPEMERPRLVINEDDARTPRWPPVVETKGERDEDDDYRFSDDDSKSVANSEALEVSAWTAAIMTPSPTKNEADRINSSGSAKARARKTSRPSKAIQEGKDCGKCGRTIRNSKKLQLSHIMSQHYEKKRFSCNFCAYTATDRKYVKSHSRDVHRSDPDDCFTDHWSPKMELDLEELVAKYFKGKASPIAPSPDFPSNRKLVRLSDPNCPVKNPAIRLPKSRGSKVGVPSNNRTAKGDNLRRTSRVAKPKKQFIEDGSESANSERLEKRGRKRSFESKACGAKSACFCKMCDQQLVIPEAKGTRTGYMMLHVLHHMEKSFGCPRCDYMAKHAINIEKHLKSKHDDEVTRAVKLVKYNIKEEQIRMAKECFGDYFIPPTGQRGRCPSGMKNEKDKEKETKETKRKIKLPIKPRQKEVLYRSGSSRLDEREAEMNAIVKSERTEESDEDEDSQDSHDSDENLEERAPKRRRFGAETDSSGDEQDENKPEEILEKEKFKQVVEKKVEETEGKEEGGQEEMKDEEMVDESGEIVDDPEDEDYKPEKD</sequence>
<feature type="region of interest" description="Disordered" evidence="6">
    <location>
        <begin position="380"/>
        <end position="414"/>
    </location>
</feature>
<feature type="region of interest" description="Disordered" evidence="6">
    <location>
        <begin position="325"/>
        <end position="358"/>
    </location>
</feature>
<proteinExistence type="predicted"/>
<keyword evidence="3 5" id="KW-0863">Zinc-finger</keyword>
<feature type="compositionally biased region" description="Basic residues" evidence="6">
    <location>
        <begin position="712"/>
        <end position="722"/>
    </location>
</feature>
<feature type="region of interest" description="Disordered" evidence="6">
    <location>
        <begin position="523"/>
        <end position="581"/>
    </location>
</feature>
<keyword evidence="1" id="KW-0479">Metal-binding</keyword>
<feature type="compositionally biased region" description="Basic and acidic residues" evidence="6">
    <location>
        <begin position="700"/>
        <end position="711"/>
    </location>
</feature>
<keyword evidence="2" id="KW-0677">Repeat</keyword>
<accession>A0A2A2K540</accession>
<feature type="compositionally biased region" description="Basic and acidic residues" evidence="6">
    <location>
        <begin position="762"/>
        <end position="775"/>
    </location>
</feature>
<evidence type="ECO:0000256" key="1">
    <source>
        <dbReference type="ARBA" id="ARBA00022723"/>
    </source>
</evidence>
<dbReference type="Gene3D" id="3.30.160.60">
    <property type="entry name" value="Classic Zinc Finger"/>
    <property type="match status" value="1"/>
</dbReference>
<keyword evidence="4" id="KW-0862">Zinc</keyword>
<evidence type="ECO:0000256" key="5">
    <source>
        <dbReference type="PROSITE-ProRule" id="PRU00042"/>
    </source>
</evidence>
<dbReference type="PROSITE" id="PS50157">
    <property type="entry name" value="ZINC_FINGER_C2H2_2"/>
    <property type="match status" value="1"/>
</dbReference>
<dbReference type="InterPro" id="IPR013087">
    <property type="entry name" value="Znf_C2H2_type"/>
</dbReference>
<feature type="compositionally biased region" description="Basic residues" evidence="6">
    <location>
        <begin position="553"/>
        <end position="562"/>
    </location>
</feature>
<dbReference type="Proteomes" id="UP000218231">
    <property type="component" value="Unassembled WGS sequence"/>
</dbReference>
<evidence type="ECO:0000256" key="6">
    <source>
        <dbReference type="SAM" id="MobiDB-lite"/>
    </source>
</evidence>
<dbReference type="AlphaFoldDB" id="A0A2A2K540"/>
<dbReference type="EMBL" id="LIAE01009632">
    <property type="protein sequence ID" value="PAV68983.1"/>
    <property type="molecule type" value="Genomic_DNA"/>
</dbReference>
<organism evidence="8 9">
    <name type="scientific">Diploscapter pachys</name>
    <dbReference type="NCBI Taxonomy" id="2018661"/>
    <lineage>
        <taxon>Eukaryota</taxon>
        <taxon>Metazoa</taxon>
        <taxon>Ecdysozoa</taxon>
        <taxon>Nematoda</taxon>
        <taxon>Chromadorea</taxon>
        <taxon>Rhabditida</taxon>
        <taxon>Rhabditina</taxon>
        <taxon>Rhabditomorpha</taxon>
        <taxon>Rhabditoidea</taxon>
        <taxon>Rhabditidae</taxon>
        <taxon>Diploscapter</taxon>
    </lineage>
</organism>
<feature type="compositionally biased region" description="Polar residues" evidence="6">
    <location>
        <begin position="380"/>
        <end position="393"/>
    </location>
</feature>
<feature type="region of interest" description="Disordered" evidence="6">
    <location>
        <begin position="691"/>
        <end position="854"/>
    </location>
</feature>
<feature type="compositionally biased region" description="Basic and acidic residues" evidence="6">
    <location>
        <begin position="794"/>
        <end position="827"/>
    </location>
</feature>
<gene>
    <name evidence="8" type="ORF">WR25_13900</name>
</gene>